<accession>A0A3D9JS97</accession>
<sequence>MKKRNRKTMTLGAAVLALALIGTACNDGSSGSSPSASPSATASPSASPSVSPSDNPSPSASPEQIEATGKYVGLQDGHSVEIETEQGPTGFQVTPEVAEKVGSWGENTPVKFQYIVEKIDTDTGSVEQKTIVSIDKE</sequence>
<feature type="chain" id="PRO_5038874425" evidence="2">
    <location>
        <begin position="25"/>
        <end position="137"/>
    </location>
</feature>
<evidence type="ECO:0000313" key="4">
    <source>
        <dbReference type="Proteomes" id="UP000256977"/>
    </source>
</evidence>
<gene>
    <name evidence="3" type="ORF">DFP98_11233</name>
</gene>
<reference evidence="3 4" key="1">
    <citation type="submission" date="2018-07" db="EMBL/GenBank/DDBJ databases">
        <title>Genomic Encyclopedia of Type Strains, Phase III (KMG-III): the genomes of soil and plant-associated and newly described type strains.</title>
        <authorList>
            <person name="Whitman W."/>
        </authorList>
    </citation>
    <scope>NUCLEOTIDE SEQUENCE [LARGE SCALE GENOMIC DNA]</scope>
    <source>
        <strain evidence="3 4">CECT 7287</strain>
    </source>
</reference>
<organism evidence="3 4">
    <name type="scientific">Cohnella phaseoli</name>
    <dbReference type="NCBI Taxonomy" id="456490"/>
    <lineage>
        <taxon>Bacteria</taxon>
        <taxon>Bacillati</taxon>
        <taxon>Bacillota</taxon>
        <taxon>Bacilli</taxon>
        <taxon>Bacillales</taxon>
        <taxon>Paenibacillaceae</taxon>
        <taxon>Cohnella</taxon>
    </lineage>
</organism>
<feature type="region of interest" description="Disordered" evidence="1">
    <location>
        <begin position="26"/>
        <end position="91"/>
    </location>
</feature>
<evidence type="ECO:0000256" key="2">
    <source>
        <dbReference type="SAM" id="SignalP"/>
    </source>
</evidence>
<keyword evidence="2" id="KW-0732">Signal</keyword>
<name>A0A3D9JS97_9BACL</name>
<dbReference type="RefSeq" id="WP_181917724.1">
    <property type="nucleotide sequence ID" value="NZ_QRDZ01000012.1"/>
</dbReference>
<evidence type="ECO:0000313" key="3">
    <source>
        <dbReference type="EMBL" id="RED76316.1"/>
    </source>
</evidence>
<dbReference type="PROSITE" id="PS51257">
    <property type="entry name" value="PROKAR_LIPOPROTEIN"/>
    <property type="match status" value="1"/>
</dbReference>
<feature type="compositionally biased region" description="Low complexity" evidence="1">
    <location>
        <begin position="29"/>
        <end position="62"/>
    </location>
</feature>
<evidence type="ECO:0000256" key="1">
    <source>
        <dbReference type="SAM" id="MobiDB-lite"/>
    </source>
</evidence>
<proteinExistence type="predicted"/>
<dbReference type="Proteomes" id="UP000256977">
    <property type="component" value="Unassembled WGS sequence"/>
</dbReference>
<protein>
    <submittedName>
        <fullName evidence="3">Uncharacterized protein</fullName>
    </submittedName>
</protein>
<feature type="signal peptide" evidence="2">
    <location>
        <begin position="1"/>
        <end position="24"/>
    </location>
</feature>
<dbReference type="EMBL" id="QRDZ01000012">
    <property type="protein sequence ID" value="RED76316.1"/>
    <property type="molecule type" value="Genomic_DNA"/>
</dbReference>
<keyword evidence="4" id="KW-1185">Reference proteome</keyword>
<dbReference type="AlphaFoldDB" id="A0A3D9JS97"/>
<comment type="caution">
    <text evidence="3">The sequence shown here is derived from an EMBL/GenBank/DDBJ whole genome shotgun (WGS) entry which is preliminary data.</text>
</comment>